<proteinExistence type="predicted"/>
<name>A0ABN7XB61_GIGMA</name>
<dbReference type="EMBL" id="CAJVQB010107762">
    <property type="protein sequence ID" value="CAG8851764.1"/>
    <property type="molecule type" value="Genomic_DNA"/>
</dbReference>
<protein>
    <submittedName>
        <fullName evidence="1">12742_t:CDS:1</fullName>
    </submittedName>
</protein>
<reference evidence="1 2" key="1">
    <citation type="submission" date="2021-06" db="EMBL/GenBank/DDBJ databases">
        <authorList>
            <person name="Kallberg Y."/>
            <person name="Tangrot J."/>
            <person name="Rosling A."/>
        </authorList>
    </citation>
    <scope>NUCLEOTIDE SEQUENCE [LARGE SCALE GENOMIC DNA]</scope>
    <source>
        <strain evidence="1 2">120-4 pot B 10/14</strain>
    </source>
</reference>
<dbReference type="Proteomes" id="UP000789901">
    <property type="component" value="Unassembled WGS sequence"/>
</dbReference>
<gene>
    <name evidence="1" type="ORF">GMARGA_LOCUS40902</name>
</gene>
<accession>A0ABN7XB61</accession>
<feature type="non-terminal residue" evidence="1">
    <location>
        <position position="79"/>
    </location>
</feature>
<sequence length="79" mass="9107">MLRYLRSDATFLSTENIQDVIKAKNSIVRAPEAMANKYKISIRQVYQIWRGVHPPIDLKKNIIVLQIEDQEASPILSEP</sequence>
<keyword evidence="2" id="KW-1185">Reference proteome</keyword>
<evidence type="ECO:0000313" key="2">
    <source>
        <dbReference type="Proteomes" id="UP000789901"/>
    </source>
</evidence>
<comment type="caution">
    <text evidence="1">The sequence shown here is derived from an EMBL/GenBank/DDBJ whole genome shotgun (WGS) entry which is preliminary data.</text>
</comment>
<organism evidence="1 2">
    <name type="scientific">Gigaspora margarita</name>
    <dbReference type="NCBI Taxonomy" id="4874"/>
    <lineage>
        <taxon>Eukaryota</taxon>
        <taxon>Fungi</taxon>
        <taxon>Fungi incertae sedis</taxon>
        <taxon>Mucoromycota</taxon>
        <taxon>Glomeromycotina</taxon>
        <taxon>Glomeromycetes</taxon>
        <taxon>Diversisporales</taxon>
        <taxon>Gigasporaceae</taxon>
        <taxon>Gigaspora</taxon>
    </lineage>
</organism>
<evidence type="ECO:0000313" key="1">
    <source>
        <dbReference type="EMBL" id="CAG8851764.1"/>
    </source>
</evidence>